<keyword evidence="9 11" id="KW-0472">Membrane</keyword>
<evidence type="ECO:0000259" key="14">
    <source>
        <dbReference type="Pfam" id="PF07715"/>
    </source>
</evidence>
<protein>
    <submittedName>
        <fullName evidence="15">TonB-linked outer membrane protein, SusC/RagA family</fullName>
    </submittedName>
</protein>
<evidence type="ECO:0000256" key="7">
    <source>
        <dbReference type="ARBA" id="ARBA00023065"/>
    </source>
</evidence>
<evidence type="ECO:0000256" key="5">
    <source>
        <dbReference type="ARBA" id="ARBA00022692"/>
    </source>
</evidence>
<dbReference type="RefSeq" id="WP_245704374.1">
    <property type="nucleotide sequence ID" value="NZ_FNHH01000001.1"/>
</dbReference>
<dbReference type="Proteomes" id="UP000199226">
    <property type="component" value="Unassembled WGS sequence"/>
</dbReference>
<keyword evidence="10 11" id="KW-0998">Cell outer membrane</keyword>
<dbReference type="Pfam" id="PF00593">
    <property type="entry name" value="TonB_dep_Rec_b-barrel"/>
    <property type="match status" value="1"/>
</dbReference>
<organism evidence="15 16">
    <name type="scientific">Daejeonella rubra</name>
    <dbReference type="NCBI Taxonomy" id="990371"/>
    <lineage>
        <taxon>Bacteria</taxon>
        <taxon>Pseudomonadati</taxon>
        <taxon>Bacteroidota</taxon>
        <taxon>Sphingobacteriia</taxon>
        <taxon>Sphingobacteriales</taxon>
        <taxon>Sphingobacteriaceae</taxon>
        <taxon>Daejeonella</taxon>
    </lineage>
</organism>
<dbReference type="InterPro" id="IPR036942">
    <property type="entry name" value="Beta-barrel_TonB_sf"/>
</dbReference>
<evidence type="ECO:0000256" key="11">
    <source>
        <dbReference type="PROSITE-ProRule" id="PRU01360"/>
    </source>
</evidence>
<evidence type="ECO:0000256" key="8">
    <source>
        <dbReference type="ARBA" id="ARBA00023077"/>
    </source>
</evidence>
<dbReference type="STRING" id="990371.SAMN05421813_10152"/>
<dbReference type="InterPro" id="IPR000531">
    <property type="entry name" value="Beta-barrel_TonB"/>
</dbReference>
<evidence type="ECO:0000256" key="1">
    <source>
        <dbReference type="ARBA" id="ARBA00004571"/>
    </source>
</evidence>
<evidence type="ECO:0000256" key="12">
    <source>
        <dbReference type="RuleBase" id="RU003357"/>
    </source>
</evidence>
<feature type="domain" description="TonB-dependent receptor-like beta-barrel" evidence="13">
    <location>
        <begin position="520"/>
        <end position="878"/>
    </location>
</feature>
<dbReference type="PANTHER" id="PTHR32552:SF81">
    <property type="entry name" value="TONB-DEPENDENT OUTER MEMBRANE RECEPTOR"/>
    <property type="match status" value="1"/>
</dbReference>
<dbReference type="AlphaFoldDB" id="A0A1G9LQN9"/>
<dbReference type="InterPro" id="IPR008969">
    <property type="entry name" value="CarboxyPept-like_regulatory"/>
</dbReference>
<keyword evidence="5 11" id="KW-0812">Transmembrane</keyword>
<gene>
    <name evidence="15" type="ORF">SAMN05421813_10152</name>
</gene>
<evidence type="ECO:0000313" key="16">
    <source>
        <dbReference type="Proteomes" id="UP000199226"/>
    </source>
</evidence>
<dbReference type="Pfam" id="PF07715">
    <property type="entry name" value="Plug"/>
    <property type="match status" value="1"/>
</dbReference>
<sequence length="1097" mass="120046">MKKIFTDHFGKFWQTPALVLRNFFVHLNPKRGINDLKLVAVKLMLLLFILNIFDVKPAFAQQNNIVLKGVVVDSKDGEGLAGISITDAGRRSLGVTGMDGSFTLNIPKGTSVSFSMIGYTTFSKIYNAGESNINIQLEQSTSALNEVVVTALGIKREQKALGFATQTLKENALNDARSNNWVGALSGKVAGLNIVTPGSGPVNSSKIILRGETSMNSDNNGALIVLDGVPVGGGLTSSGVGNAYGAGSGNDVPVDFGNGISDINPDDIESVTVLKGASAAALYGSRAANGALIITTKSGVKKNKGIGVSLNSNYSYNDILRWPDMQYEYGQGTGTTIRPNSQLYYSYGASADGASTSGTSSAYGPRFNGQSYFQYDPVTGGQSATRLPWVPYTNNRSDFFRTGSTLTNSVSFDGGSENASARASITHSKNEWIMPNTGYERLTAALSLNFKLSPKLRINSKVNFTNKTSDNLPATGYNNQSLSYFMIFQNPNVDLDWYRPIWKPGLEQIDQIHPFSSFIDNPFLIAYEMTNAVNNYKTVANMSATYDFTKKLSLMVRSGFDMLNEDRDQRRPFSTANFQKGYLRQQNIFNFEINTDVLLTYKTRLNKDFEASFSGGANALNRRYTGVNGTVEGLIIPAVYKLSNGQSNPLMNTNYLNKKVQSIYGFASFSWKDRIFLDVTGRNDWSSTLPIQNNSFFYPSVSSSFILNELFQLPTAVTYAKLRLSAAQVGNDTDPYKTSKYYGISDFPASASVPTTLHNATFKPEITTSYEAGLEYNLFKSRFTMDLTFYSNTTKNQILDVPLDPTTGYSRAVLNAGVVRNKGIELLVGGKPVKTKNFSWTSTVNWSKNDNEVLELAEGLTDKQDIGYGGNATIQARVGGTTGDIYGFGFVRAPDGQIVYNTTGLPARPGQIQYIGKAYADWRGGLSNEFQYKNYRFSFLFDGQYGGMIYSQTHHKMAEQGKLSSTLKGREEGFIVGEGVVAGAGGLYTANTKQVAPAAFYGDYYRRANVESNSFDASFIKLREVRLEYGIPAKFIKKLKLNQASLALYGRDLAIISDFPMFDPETAALNGSTILPGVEMGQMPSTRTFGMNLTVKF</sequence>
<dbReference type="Pfam" id="PF13715">
    <property type="entry name" value="CarbopepD_reg_2"/>
    <property type="match status" value="1"/>
</dbReference>
<comment type="subcellular location">
    <subcellularLocation>
        <location evidence="1 11">Cell outer membrane</location>
        <topology evidence="1 11">Multi-pass membrane protein</topology>
    </subcellularLocation>
</comment>
<dbReference type="PROSITE" id="PS52016">
    <property type="entry name" value="TONB_DEPENDENT_REC_3"/>
    <property type="match status" value="1"/>
</dbReference>
<keyword evidence="16" id="KW-1185">Reference proteome</keyword>
<keyword evidence="7" id="KW-0406">Ion transport</keyword>
<dbReference type="InterPro" id="IPR012910">
    <property type="entry name" value="Plug_dom"/>
</dbReference>
<dbReference type="SUPFAM" id="SSF49464">
    <property type="entry name" value="Carboxypeptidase regulatory domain-like"/>
    <property type="match status" value="1"/>
</dbReference>
<dbReference type="InterPro" id="IPR037066">
    <property type="entry name" value="Plug_dom_sf"/>
</dbReference>
<dbReference type="PANTHER" id="PTHR32552">
    <property type="entry name" value="FERRICHROME IRON RECEPTOR-RELATED"/>
    <property type="match status" value="1"/>
</dbReference>
<feature type="domain" description="TonB-dependent receptor plug" evidence="14">
    <location>
        <begin position="161"/>
        <end position="291"/>
    </location>
</feature>
<evidence type="ECO:0000256" key="9">
    <source>
        <dbReference type="ARBA" id="ARBA00023136"/>
    </source>
</evidence>
<dbReference type="Gene3D" id="2.60.40.1120">
    <property type="entry name" value="Carboxypeptidase-like, regulatory domain"/>
    <property type="match status" value="1"/>
</dbReference>
<name>A0A1G9LQN9_9SPHI</name>
<dbReference type="GO" id="GO:0009279">
    <property type="term" value="C:cell outer membrane"/>
    <property type="evidence" value="ECO:0007669"/>
    <property type="project" value="UniProtKB-SubCell"/>
</dbReference>
<dbReference type="InterPro" id="IPR023996">
    <property type="entry name" value="TonB-dep_OMP_SusC/RagA"/>
</dbReference>
<keyword evidence="4" id="KW-0410">Iron transport</keyword>
<keyword evidence="8 12" id="KW-0798">TonB box</keyword>
<comment type="similarity">
    <text evidence="11 12">Belongs to the TonB-dependent receptor family.</text>
</comment>
<dbReference type="Gene3D" id="2.40.170.20">
    <property type="entry name" value="TonB-dependent receptor, beta-barrel domain"/>
    <property type="match status" value="1"/>
</dbReference>
<dbReference type="InterPro" id="IPR039426">
    <property type="entry name" value="TonB-dep_rcpt-like"/>
</dbReference>
<dbReference type="InterPro" id="IPR023997">
    <property type="entry name" value="TonB-dep_OMP_SusC/RagA_CS"/>
</dbReference>
<evidence type="ECO:0000256" key="2">
    <source>
        <dbReference type="ARBA" id="ARBA00022448"/>
    </source>
</evidence>
<proteinExistence type="inferred from homology"/>
<evidence type="ECO:0000256" key="3">
    <source>
        <dbReference type="ARBA" id="ARBA00022452"/>
    </source>
</evidence>
<evidence type="ECO:0000259" key="13">
    <source>
        <dbReference type="Pfam" id="PF00593"/>
    </source>
</evidence>
<evidence type="ECO:0000256" key="6">
    <source>
        <dbReference type="ARBA" id="ARBA00023004"/>
    </source>
</evidence>
<keyword evidence="6" id="KW-0408">Iron</keyword>
<keyword evidence="2 11" id="KW-0813">Transport</keyword>
<keyword evidence="3 11" id="KW-1134">Transmembrane beta strand</keyword>
<reference evidence="16" key="1">
    <citation type="submission" date="2016-10" db="EMBL/GenBank/DDBJ databases">
        <authorList>
            <person name="Varghese N."/>
            <person name="Submissions S."/>
        </authorList>
    </citation>
    <scope>NUCLEOTIDE SEQUENCE [LARGE SCALE GENOMIC DNA]</scope>
    <source>
        <strain evidence="16">DSM 24536</strain>
    </source>
</reference>
<evidence type="ECO:0000256" key="4">
    <source>
        <dbReference type="ARBA" id="ARBA00022496"/>
    </source>
</evidence>
<dbReference type="GO" id="GO:0006826">
    <property type="term" value="P:iron ion transport"/>
    <property type="evidence" value="ECO:0007669"/>
    <property type="project" value="UniProtKB-KW"/>
</dbReference>
<evidence type="ECO:0000313" key="15">
    <source>
        <dbReference type="EMBL" id="SDL64248.1"/>
    </source>
</evidence>
<dbReference type="EMBL" id="FNHH01000001">
    <property type="protein sequence ID" value="SDL64248.1"/>
    <property type="molecule type" value="Genomic_DNA"/>
</dbReference>
<dbReference type="SUPFAM" id="SSF56935">
    <property type="entry name" value="Porins"/>
    <property type="match status" value="1"/>
</dbReference>
<dbReference type="Gene3D" id="2.170.130.10">
    <property type="entry name" value="TonB-dependent receptor, plug domain"/>
    <property type="match status" value="1"/>
</dbReference>
<dbReference type="NCBIfam" id="TIGR04056">
    <property type="entry name" value="OMP_RagA_SusC"/>
    <property type="match status" value="1"/>
</dbReference>
<evidence type="ECO:0000256" key="10">
    <source>
        <dbReference type="ARBA" id="ARBA00023237"/>
    </source>
</evidence>
<accession>A0A1G9LQN9</accession>
<dbReference type="NCBIfam" id="TIGR04057">
    <property type="entry name" value="SusC_RagA_signa"/>
    <property type="match status" value="1"/>
</dbReference>